<sequence>MDDLTIIYYTANKNSDVFMRSTQKILLHAIGDTPIISVSFKPTVIGSNCKNICIGEQKRSNYMIYKQVLLGVREAKTKYVAMAEDDMLYSPEHFTYRPPDDETFSYNINKWSIFSWVKPPYLSYRVRKLMNSLITTNSALQKTLEERYEKYPVLEEIPKEFFKKYWGEPGRFENHLGISPVKTEEFSSSVPNIMFSTSEALGFLDLGERKAHSNIKADKVEPWGTAEEILKLYG</sequence>
<name>A0A3A4ZCJ7_UNCKA</name>
<evidence type="ECO:0000313" key="1">
    <source>
        <dbReference type="EMBL" id="RJR26975.1"/>
    </source>
</evidence>
<protein>
    <recommendedName>
        <fullName evidence="3">Glycosyltransferase family 2 protein</fullName>
    </recommendedName>
</protein>
<accession>A0A3A4ZCJ7</accession>
<dbReference type="Proteomes" id="UP000265540">
    <property type="component" value="Unassembled WGS sequence"/>
</dbReference>
<reference evidence="1 2" key="1">
    <citation type="journal article" date="2017" name="ISME J.">
        <title>Energy and carbon metabolisms in a deep terrestrial subsurface fluid microbial community.</title>
        <authorList>
            <person name="Momper L."/>
            <person name="Jungbluth S.P."/>
            <person name="Lee M.D."/>
            <person name="Amend J.P."/>
        </authorList>
    </citation>
    <scope>NUCLEOTIDE SEQUENCE [LARGE SCALE GENOMIC DNA]</scope>
    <source>
        <strain evidence="1">SURF_46</strain>
    </source>
</reference>
<organism evidence="1 2">
    <name type="scientific">candidate division WWE3 bacterium</name>
    <dbReference type="NCBI Taxonomy" id="2053526"/>
    <lineage>
        <taxon>Bacteria</taxon>
        <taxon>Katanobacteria</taxon>
    </lineage>
</organism>
<proteinExistence type="predicted"/>
<gene>
    <name evidence="1" type="ORF">C4561_04335</name>
</gene>
<comment type="caution">
    <text evidence="1">The sequence shown here is derived from an EMBL/GenBank/DDBJ whole genome shotgun (WGS) entry which is preliminary data.</text>
</comment>
<dbReference type="AlphaFoldDB" id="A0A3A4ZCJ7"/>
<dbReference type="EMBL" id="QZJF01000017">
    <property type="protein sequence ID" value="RJR26975.1"/>
    <property type="molecule type" value="Genomic_DNA"/>
</dbReference>
<evidence type="ECO:0008006" key="3">
    <source>
        <dbReference type="Google" id="ProtNLM"/>
    </source>
</evidence>
<evidence type="ECO:0000313" key="2">
    <source>
        <dbReference type="Proteomes" id="UP000265540"/>
    </source>
</evidence>